<protein>
    <submittedName>
        <fullName evidence="1">Uncharacterized protein</fullName>
    </submittedName>
</protein>
<gene>
    <name evidence="1" type="ORF">Y5S_03640</name>
</gene>
<evidence type="ECO:0000313" key="1">
    <source>
        <dbReference type="EMBL" id="KGD62152.1"/>
    </source>
</evidence>
<dbReference type="EMBL" id="ARXV01000023">
    <property type="protein sequence ID" value="KGD62152.1"/>
    <property type="molecule type" value="Genomic_DNA"/>
</dbReference>
<organism evidence="1 2">
    <name type="scientific">Alcanivorax nanhaiticus</name>
    <dbReference type="NCBI Taxonomy" id="1177154"/>
    <lineage>
        <taxon>Bacteria</taxon>
        <taxon>Pseudomonadati</taxon>
        <taxon>Pseudomonadota</taxon>
        <taxon>Gammaproteobacteria</taxon>
        <taxon>Oceanospirillales</taxon>
        <taxon>Alcanivoracaceae</taxon>
        <taxon>Alcanivorax</taxon>
    </lineage>
</organism>
<comment type="caution">
    <text evidence="1">The sequence shown here is derived from an EMBL/GenBank/DDBJ whole genome shotgun (WGS) entry which is preliminary data.</text>
</comment>
<dbReference type="OrthoDB" id="6074699at2"/>
<dbReference type="PATRIC" id="fig|1177154.3.peg.3648"/>
<reference evidence="1 2" key="1">
    <citation type="submission" date="2012-09" db="EMBL/GenBank/DDBJ databases">
        <title>Genome Sequence of alkane-degrading Bacterium Alcanivorax sp. 19-m-6.</title>
        <authorList>
            <person name="Lai Q."/>
            <person name="Shao Z."/>
        </authorList>
    </citation>
    <scope>NUCLEOTIDE SEQUENCE [LARGE SCALE GENOMIC DNA]</scope>
    <source>
        <strain evidence="1 2">19-m-6</strain>
    </source>
</reference>
<keyword evidence="2" id="KW-1185">Reference proteome</keyword>
<dbReference type="AlphaFoldDB" id="A0A095SCD0"/>
<dbReference type="Proteomes" id="UP000029444">
    <property type="component" value="Unassembled WGS sequence"/>
</dbReference>
<dbReference type="RefSeq" id="WP_035235139.1">
    <property type="nucleotide sequence ID" value="NZ_ARXV01000023.1"/>
</dbReference>
<dbReference type="STRING" id="1177154.Y5S_03640"/>
<evidence type="ECO:0000313" key="2">
    <source>
        <dbReference type="Proteomes" id="UP000029444"/>
    </source>
</evidence>
<accession>A0A095SCD0</accession>
<name>A0A095SCD0_9GAMM</name>
<proteinExistence type="predicted"/>
<sequence length="319" mass="33071">MSLKERLSPDSLLESLPVSRDLLTRLGLLGAQVSRKIAIDQVSVDSGTLNNLKVERVNLGSASIGSLTVQNGSASVNNANAVLNQVRSIVELEFHLDWEIDLGWIGSWDGSENMGSLDIPVDLGTITVPDLGDIDLQIPSIDIPGLVAEMKPIDQLDLGNLDISGVRLDKLSLPSAGLSITGMGVGDLTLSSVTVPSADGEAMRVNRAAPTQHLNLPGASLENVAIPAVNMPSATSGSFTADATASDKSVGVDIGILKVSVRVTPTVHLNVGSMTLSDAQLAADLGKVSINDISLPVSLEGITGGELGLNSISVNKLTF</sequence>